<dbReference type="PROSITE" id="PS00409">
    <property type="entry name" value="PROKAR_NTER_METHYL"/>
    <property type="match status" value="1"/>
</dbReference>
<gene>
    <name evidence="4" type="ORF">GCM10010916_45080</name>
</gene>
<dbReference type="GO" id="GO:0009986">
    <property type="term" value="C:cell surface"/>
    <property type="evidence" value="ECO:0007669"/>
    <property type="project" value="UniProtKB-SubCell"/>
</dbReference>
<reference evidence="4" key="2">
    <citation type="submission" date="2020-09" db="EMBL/GenBank/DDBJ databases">
        <authorList>
            <person name="Sun Q."/>
            <person name="Zhou Y."/>
        </authorList>
    </citation>
    <scope>NUCLEOTIDE SEQUENCE</scope>
    <source>
        <strain evidence="4">CGMCC 1.12987</strain>
    </source>
</reference>
<protein>
    <recommendedName>
        <fullName evidence="6">Prepilin-type N-terminal cleavage/methylation domain-containing protein</fullName>
    </recommendedName>
</protein>
<keyword evidence="3" id="KW-0812">Transmembrane</keyword>
<dbReference type="InterPro" id="IPR012902">
    <property type="entry name" value="N_methyl_site"/>
</dbReference>
<reference evidence="4" key="1">
    <citation type="journal article" date="2014" name="Int. J. Syst. Evol. Microbiol.">
        <title>Complete genome sequence of Corynebacterium casei LMG S-19264T (=DSM 44701T), isolated from a smear-ripened cheese.</title>
        <authorList>
            <consortium name="US DOE Joint Genome Institute (JGI-PGF)"/>
            <person name="Walter F."/>
            <person name="Albersmeier A."/>
            <person name="Kalinowski J."/>
            <person name="Ruckert C."/>
        </authorList>
    </citation>
    <scope>NUCLEOTIDE SEQUENCE</scope>
    <source>
        <strain evidence="4">CGMCC 1.12987</strain>
    </source>
</reference>
<evidence type="ECO:0000256" key="2">
    <source>
        <dbReference type="ARBA" id="ARBA00023287"/>
    </source>
</evidence>
<dbReference type="EMBL" id="BMGR01000019">
    <property type="protein sequence ID" value="GGG23489.1"/>
    <property type="molecule type" value="Genomic_DNA"/>
</dbReference>
<keyword evidence="2" id="KW-0178">Competence</keyword>
<accession>A0A917G575</accession>
<comment type="subcellular location">
    <subcellularLocation>
        <location evidence="1">Cell surface</location>
    </subcellularLocation>
</comment>
<proteinExistence type="predicted"/>
<organism evidence="4 5">
    <name type="scientific">Paenibacillus abyssi</name>
    <dbReference type="NCBI Taxonomy" id="1340531"/>
    <lineage>
        <taxon>Bacteria</taxon>
        <taxon>Bacillati</taxon>
        <taxon>Bacillota</taxon>
        <taxon>Bacilli</taxon>
        <taxon>Bacillales</taxon>
        <taxon>Paenibacillaceae</taxon>
        <taxon>Paenibacillus</taxon>
    </lineage>
</organism>
<dbReference type="RefSeq" id="WP_188533337.1">
    <property type="nucleotide sequence ID" value="NZ_BMGR01000019.1"/>
</dbReference>
<keyword evidence="5" id="KW-1185">Reference proteome</keyword>
<dbReference type="AlphaFoldDB" id="A0A917G575"/>
<dbReference type="Proteomes" id="UP000644756">
    <property type="component" value="Unassembled WGS sequence"/>
</dbReference>
<name>A0A917G575_9BACL</name>
<evidence type="ECO:0000313" key="5">
    <source>
        <dbReference type="Proteomes" id="UP000644756"/>
    </source>
</evidence>
<keyword evidence="3" id="KW-0472">Membrane</keyword>
<dbReference type="GO" id="GO:0030420">
    <property type="term" value="P:establishment of competence for transformation"/>
    <property type="evidence" value="ECO:0007669"/>
    <property type="project" value="UniProtKB-KW"/>
</dbReference>
<evidence type="ECO:0000256" key="1">
    <source>
        <dbReference type="ARBA" id="ARBA00004241"/>
    </source>
</evidence>
<evidence type="ECO:0000313" key="4">
    <source>
        <dbReference type="EMBL" id="GGG23489.1"/>
    </source>
</evidence>
<comment type="caution">
    <text evidence="4">The sequence shown here is derived from an EMBL/GenBank/DDBJ whole genome shotgun (WGS) entry which is preliminary data.</text>
</comment>
<evidence type="ECO:0008006" key="6">
    <source>
        <dbReference type="Google" id="ProtNLM"/>
    </source>
</evidence>
<dbReference type="Pfam" id="PF07963">
    <property type="entry name" value="N_methyl"/>
    <property type="match status" value="1"/>
</dbReference>
<feature type="transmembrane region" description="Helical" evidence="3">
    <location>
        <begin position="12"/>
        <end position="30"/>
    </location>
</feature>
<keyword evidence="3" id="KW-1133">Transmembrane helix</keyword>
<sequence>MNNQKGLTLIEILGSVTLLAVAVLAITALLQQTSLFAKDNEAIDQSVSISRTVMEEIKRNLASRDSISLFEDGQTLALTELRDNAPAYKLPYSIYYPNAADPQFEVKVESDVYNLSDIHFKDQTYQITDYFRLIRVTSINLTTNKSYILEGYAEYKP</sequence>
<evidence type="ECO:0000256" key="3">
    <source>
        <dbReference type="SAM" id="Phobius"/>
    </source>
</evidence>